<evidence type="ECO:0000313" key="7">
    <source>
        <dbReference type="EMBL" id="KAJ9141676.1"/>
    </source>
</evidence>
<keyword evidence="8" id="KW-1185">Reference proteome</keyword>
<feature type="transmembrane region" description="Helical" evidence="6">
    <location>
        <begin position="135"/>
        <end position="153"/>
    </location>
</feature>
<name>A0AA38RVE0_9PEZI</name>
<comment type="caution">
    <text evidence="7">The sequence shown here is derived from an EMBL/GenBank/DDBJ whole genome shotgun (WGS) entry which is preliminary data.</text>
</comment>
<evidence type="ECO:0000256" key="5">
    <source>
        <dbReference type="SAM" id="MobiDB-lite"/>
    </source>
</evidence>
<evidence type="ECO:0000256" key="1">
    <source>
        <dbReference type="ARBA" id="ARBA00004141"/>
    </source>
</evidence>
<dbReference type="AlphaFoldDB" id="A0AA38RVE0"/>
<dbReference type="InterPro" id="IPR038665">
    <property type="entry name" value="Voltage-dep_anion_channel_sf"/>
</dbReference>
<comment type="subcellular location">
    <subcellularLocation>
        <location evidence="1">Membrane</location>
        <topology evidence="1">Multi-pass membrane protein</topology>
    </subcellularLocation>
</comment>
<dbReference type="InterPro" id="IPR030185">
    <property type="entry name" value="Mae1"/>
</dbReference>
<feature type="transmembrane region" description="Helical" evidence="6">
    <location>
        <begin position="241"/>
        <end position="268"/>
    </location>
</feature>
<evidence type="ECO:0000256" key="2">
    <source>
        <dbReference type="ARBA" id="ARBA00022692"/>
    </source>
</evidence>
<gene>
    <name evidence="7" type="ORF">NKR23_g7750</name>
</gene>
<feature type="compositionally biased region" description="Polar residues" evidence="5">
    <location>
        <begin position="1"/>
        <end position="18"/>
    </location>
</feature>
<proteinExistence type="predicted"/>
<evidence type="ECO:0000256" key="6">
    <source>
        <dbReference type="SAM" id="Phobius"/>
    </source>
</evidence>
<evidence type="ECO:0000313" key="8">
    <source>
        <dbReference type="Proteomes" id="UP001174694"/>
    </source>
</evidence>
<keyword evidence="3 6" id="KW-1133">Transmembrane helix</keyword>
<dbReference type="CDD" id="cd09317">
    <property type="entry name" value="TDT_Mae1_like"/>
    <property type="match status" value="1"/>
</dbReference>
<accession>A0AA38RVE0</accession>
<dbReference type="Pfam" id="PF03595">
    <property type="entry name" value="SLAC1"/>
    <property type="match status" value="1"/>
</dbReference>
<keyword evidence="4 6" id="KW-0472">Membrane</keyword>
<feature type="transmembrane region" description="Helical" evidence="6">
    <location>
        <begin position="98"/>
        <end position="123"/>
    </location>
</feature>
<dbReference type="Proteomes" id="UP001174694">
    <property type="component" value="Unassembled WGS sequence"/>
</dbReference>
<sequence length="437" mass="48312">MADSAISRNVSDSDLESQAQEKQKYETSQDSSEGEGELTRAPSGAPLERVPTYLQPRIPLRERLHHFTFAWYTVTMSTGGIALVFALCPHRFRGLDTIGLIIFLLDLLFFLFISAALCLRFILHQRTFSHAMCRPGEALFISTFFLSIAALLSNAQTYGELFLNKKDQAGLAVFLRVAFWIYLGATFLVSVIQYHILFTVKEERRLTVNSMTPAWILPIFPVMLAGTIAGFVSPTQPPDEALAMICAGVAAQGLGMLVSVFMYATYLSRLIAFGLPVQRPGMFIAVGPPSFTCAAIVAMASDLPRIFAAATVSQVPMIASLSEPVVLAEGVKMLAITASIFLWGLAFWFFVSALAAIIVRMPDRRFHLSWWSFVFPNVGFTIAAIRMGVALDSGGILWMSTVMIIVLFVVWAFVAVRCVRAVLRREILWPGKDEDCH</sequence>
<evidence type="ECO:0000256" key="3">
    <source>
        <dbReference type="ARBA" id="ARBA00022989"/>
    </source>
</evidence>
<dbReference type="EMBL" id="JANBVO010000025">
    <property type="protein sequence ID" value="KAJ9141676.1"/>
    <property type="molecule type" value="Genomic_DNA"/>
</dbReference>
<organism evidence="7 8">
    <name type="scientific">Pleurostoma richardsiae</name>
    <dbReference type="NCBI Taxonomy" id="41990"/>
    <lineage>
        <taxon>Eukaryota</taxon>
        <taxon>Fungi</taxon>
        <taxon>Dikarya</taxon>
        <taxon>Ascomycota</taxon>
        <taxon>Pezizomycotina</taxon>
        <taxon>Sordariomycetes</taxon>
        <taxon>Sordariomycetidae</taxon>
        <taxon>Calosphaeriales</taxon>
        <taxon>Pleurostomataceae</taxon>
        <taxon>Pleurostoma</taxon>
    </lineage>
</organism>
<feature type="transmembrane region" description="Helical" evidence="6">
    <location>
        <begin position="280"/>
        <end position="300"/>
    </location>
</feature>
<dbReference type="InterPro" id="IPR004695">
    <property type="entry name" value="SLAC1/Mae1/Ssu1/TehA"/>
</dbReference>
<feature type="transmembrane region" description="Helical" evidence="6">
    <location>
        <begin position="395"/>
        <end position="416"/>
    </location>
</feature>
<reference evidence="7" key="1">
    <citation type="submission" date="2022-07" db="EMBL/GenBank/DDBJ databases">
        <title>Fungi with potential for degradation of polypropylene.</title>
        <authorList>
            <person name="Gostincar C."/>
        </authorList>
    </citation>
    <scope>NUCLEOTIDE SEQUENCE</scope>
    <source>
        <strain evidence="7">EXF-13308</strain>
    </source>
</reference>
<feature type="transmembrane region" description="Helical" evidence="6">
    <location>
        <begin position="370"/>
        <end position="389"/>
    </location>
</feature>
<feature type="transmembrane region" description="Helical" evidence="6">
    <location>
        <begin position="215"/>
        <end position="235"/>
    </location>
</feature>
<protein>
    <submittedName>
        <fullName evidence="7">C4-dicarboxylate transporter/malic acid transporter</fullName>
    </submittedName>
</protein>
<evidence type="ECO:0000256" key="4">
    <source>
        <dbReference type="ARBA" id="ARBA00023136"/>
    </source>
</evidence>
<dbReference type="PANTHER" id="PTHR31162:SF0">
    <property type="entry name" value="MALIC ACID TRANSPORT PROTEIN"/>
    <property type="match status" value="1"/>
</dbReference>
<feature type="transmembrane region" description="Helical" evidence="6">
    <location>
        <begin position="173"/>
        <end position="194"/>
    </location>
</feature>
<dbReference type="Gene3D" id="1.50.10.150">
    <property type="entry name" value="Voltage-dependent anion channel"/>
    <property type="match status" value="1"/>
</dbReference>
<dbReference type="GO" id="GO:0016020">
    <property type="term" value="C:membrane"/>
    <property type="evidence" value="ECO:0007669"/>
    <property type="project" value="UniProtKB-SubCell"/>
</dbReference>
<feature type="transmembrane region" description="Helical" evidence="6">
    <location>
        <begin position="333"/>
        <end position="358"/>
    </location>
</feature>
<feature type="region of interest" description="Disordered" evidence="5">
    <location>
        <begin position="1"/>
        <end position="47"/>
    </location>
</feature>
<dbReference type="PANTHER" id="PTHR31162">
    <property type="entry name" value="MALIC ACID TRANSPORT PROTEIN-RELATED"/>
    <property type="match status" value="1"/>
</dbReference>
<dbReference type="GO" id="GO:0015140">
    <property type="term" value="F:malate transmembrane transporter activity"/>
    <property type="evidence" value="ECO:0007669"/>
    <property type="project" value="InterPro"/>
</dbReference>
<keyword evidence="2 6" id="KW-0812">Transmembrane</keyword>
<feature type="transmembrane region" description="Helical" evidence="6">
    <location>
        <begin position="69"/>
        <end position="92"/>
    </location>
</feature>